<dbReference type="RefSeq" id="WP_006971181.1">
    <property type="nucleotide sequence ID" value="NZ_ABCS01000017.1"/>
</dbReference>
<proteinExistence type="predicted"/>
<accession>A6G382</accession>
<gene>
    <name evidence="1" type="ORF">PPSIR1_16635</name>
</gene>
<evidence type="ECO:0000313" key="1">
    <source>
        <dbReference type="EMBL" id="EDM79707.1"/>
    </source>
</evidence>
<protein>
    <submittedName>
        <fullName evidence="1">Uncharacterized protein</fullName>
    </submittedName>
</protein>
<name>A6G382_9BACT</name>
<comment type="caution">
    <text evidence="1">The sequence shown here is derived from an EMBL/GenBank/DDBJ whole genome shotgun (WGS) entry which is preliminary data.</text>
</comment>
<evidence type="ECO:0000313" key="2">
    <source>
        <dbReference type="Proteomes" id="UP000005801"/>
    </source>
</evidence>
<organism evidence="1 2">
    <name type="scientific">Plesiocystis pacifica SIR-1</name>
    <dbReference type="NCBI Taxonomy" id="391625"/>
    <lineage>
        <taxon>Bacteria</taxon>
        <taxon>Pseudomonadati</taxon>
        <taxon>Myxococcota</taxon>
        <taxon>Polyangia</taxon>
        <taxon>Nannocystales</taxon>
        <taxon>Nannocystaceae</taxon>
        <taxon>Plesiocystis</taxon>
    </lineage>
</organism>
<reference evidence="1 2" key="1">
    <citation type="submission" date="2007-06" db="EMBL/GenBank/DDBJ databases">
        <authorList>
            <person name="Shimkets L."/>
            <person name="Ferriera S."/>
            <person name="Johnson J."/>
            <person name="Kravitz S."/>
            <person name="Beeson K."/>
            <person name="Sutton G."/>
            <person name="Rogers Y.-H."/>
            <person name="Friedman R."/>
            <person name="Frazier M."/>
            <person name="Venter J.C."/>
        </authorList>
    </citation>
    <scope>NUCLEOTIDE SEQUENCE [LARGE SCALE GENOMIC DNA]</scope>
    <source>
        <strain evidence="1 2">SIR-1</strain>
    </source>
</reference>
<sequence length="547" mass="58995">MQSTEIESWTLETLDAATTWGARPSIYAHVEAAVNALEEPAFLGELPLPDGAVEAESAAAGAVFGSELSVADERLRAKQIAKAVRDLLADSSVPNLRHLARLLSRGPVLGVLDDVLAEVVARGELQPDRFHRLAMFLIREAPERELVKLGIGMLGVLVGCDEREVLLTIGRHEEFTLFAAVALAATLERPQVSLWALAKGARAWGRIHAVERLAESLSADPDPGELGAQTFESIRAWLVREGYRNAVMDDYLALTCARAGRLEQALAADIVDDALLDGAAGILAALLRAGPAEHIEDYGEAPQVAQAYLRHLSRRPGHRPLDLIHLLVAEQLREFIAPVGDELEDDATLRALGWDLDCRAAVIEMAGQVVARSEWSEQVEAGLAGEDELRFHQADAAAQLLGIDSWPHHHRRVVAEPLHSQSWFPLVHTEDAARLDVAIELARAHLPLDAIATGPADEPGLGPEFDVHDTLLIVVHGLVDRSGKGAELLAAALRSPATRIRRGAVRVLSTWGEGLGGLEPALRAAEAIEPDRDLRSDMQTVLASSAV</sequence>
<dbReference type="eggNOG" id="ENOG502Z968">
    <property type="taxonomic scope" value="Bacteria"/>
</dbReference>
<dbReference type="AlphaFoldDB" id="A6G382"/>
<dbReference type="Proteomes" id="UP000005801">
    <property type="component" value="Unassembled WGS sequence"/>
</dbReference>
<dbReference type="OrthoDB" id="8402552at2"/>
<dbReference type="STRING" id="391625.PPSIR1_16635"/>
<keyword evidence="2" id="KW-1185">Reference proteome</keyword>
<dbReference type="EMBL" id="ABCS01000017">
    <property type="protein sequence ID" value="EDM79707.1"/>
    <property type="molecule type" value="Genomic_DNA"/>
</dbReference>